<keyword evidence="4" id="KW-1185">Reference proteome</keyword>
<evidence type="ECO:0000313" key="4">
    <source>
        <dbReference type="Proteomes" id="UP000294933"/>
    </source>
</evidence>
<feature type="domain" description="C2" evidence="2">
    <location>
        <begin position="320"/>
        <end position="460"/>
    </location>
</feature>
<name>A0A4Y7QHJ7_9AGAM</name>
<keyword evidence="1" id="KW-0472">Membrane</keyword>
<feature type="transmembrane region" description="Helical" evidence="1">
    <location>
        <begin position="54"/>
        <end position="74"/>
    </location>
</feature>
<dbReference type="PROSITE" id="PS50004">
    <property type="entry name" value="C2"/>
    <property type="match status" value="1"/>
</dbReference>
<evidence type="ECO:0000256" key="1">
    <source>
        <dbReference type="SAM" id="Phobius"/>
    </source>
</evidence>
<feature type="transmembrane region" description="Helical" evidence="1">
    <location>
        <begin position="80"/>
        <end position="100"/>
    </location>
</feature>
<feature type="transmembrane region" description="Helical" evidence="1">
    <location>
        <begin position="22"/>
        <end position="42"/>
    </location>
</feature>
<feature type="transmembrane region" description="Helical" evidence="1">
    <location>
        <begin position="271"/>
        <end position="288"/>
    </location>
</feature>
<dbReference type="AlphaFoldDB" id="A0A4Y7QHJ7"/>
<dbReference type="Pfam" id="PF00168">
    <property type="entry name" value="C2"/>
    <property type="match status" value="1"/>
</dbReference>
<evidence type="ECO:0000313" key="3">
    <source>
        <dbReference type="EMBL" id="TDL27133.1"/>
    </source>
</evidence>
<protein>
    <recommendedName>
        <fullName evidence="2">C2 domain-containing protein</fullName>
    </recommendedName>
</protein>
<feature type="transmembrane region" description="Helical" evidence="1">
    <location>
        <begin position="308"/>
        <end position="326"/>
    </location>
</feature>
<dbReference type="EMBL" id="ML170160">
    <property type="protein sequence ID" value="TDL27133.1"/>
    <property type="molecule type" value="Genomic_DNA"/>
</dbReference>
<dbReference type="Gene3D" id="2.60.40.150">
    <property type="entry name" value="C2 domain"/>
    <property type="match status" value="1"/>
</dbReference>
<dbReference type="SMART" id="SM00239">
    <property type="entry name" value="C2"/>
    <property type="match status" value="1"/>
</dbReference>
<keyword evidence="1" id="KW-0812">Transmembrane</keyword>
<dbReference type="InterPro" id="IPR000008">
    <property type="entry name" value="C2_dom"/>
</dbReference>
<feature type="transmembrane region" description="Helical" evidence="1">
    <location>
        <begin position="112"/>
        <end position="135"/>
    </location>
</feature>
<organism evidence="3 4">
    <name type="scientific">Rickenella mellea</name>
    <dbReference type="NCBI Taxonomy" id="50990"/>
    <lineage>
        <taxon>Eukaryota</taxon>
        <taxon>Fungi</taxon>
        <taxon>Dikarya</taxon>
        <taxon>Basidiomycota</taxon>
        <taxon>Agaricomycotina</taxon>
        <taxon>Agaricomycetes</taxon>
        <taxon>Hymenochaetales</taxon>
        <taxon>Rickenellaceae</taxon>
        <taxon>Rickenella</taxon>
    </lineage>
</organism>
<accession>A0A4Y7QHJ7</accession>
<dbReference type="OrthoDB" id="5427664at2759"/>
<evidence type="ECO:0000259" key="2">
    <source>
        <dbReference type="PROSITE" id="PS50004"/>
    </source>
</evidence>
<gene>
    <name evidence="3" type="ORF">BD410DRAFT_895025</name>
</gene>
<feature type="transmembrane region" description="Helical" evidence="1">
    <location>
        <begin position="155"/>
        <end position="183"/>
    </location>
</feature>
<dbReference type="Proteomes" id="UP000294933">
    <property type="component" value="Unassembled WGS sequence"/>
</dbReference>
<dbReference type="InterPro" id="IPR035892">
    <property type="entry name" value="C2_domain_sf"/>
</dbReference>
<sequence length="559" mass="62291">MSTPIPPPCTGLDNKIPVNSDIAGPGVRIALYLQSALSVILIRYSPRDAPGTYWAMTSMSFALIVTSFASIQSISLLDAIIVVYLLVLPILASAFGLSRITNSSSSNTRRMFSPLLIVANWMRSALTYIFAIYVWSNAATFGSAPECNPMTNVIFFGASLSALRAGRILNLTFWILLAVLFVYRTLKGFRTLCIATLAMFSPRARQWLIKPMKPNNRIHIETKTKTNYRTGHKATTEKDYRPKQVFHEIIQGMTSQILGRIGKQGGWYQKYGQVALGSFLGLWAIVMTELELVLNNAQRPSQWGFGQILPMILTIAPLFSLFEWMLASRSSGPSERVRKVRITVKEATGLKRPQCEVDEFPEIYTTPKFTERHLEKIRKPSPFAAITLDDRDVFVTYEQDHANDPDWGESFDLEVTDLSTVVIRVYDLKCIDRGWPALIGYTVLLPFSILPPGDESPLLPTTGGEAGSADGSGIETPQVIMEETATFPLTRKGQIVPDHNLTISLSTNTATPLPEPKLPQKYRGLQRTVRETKINYLKICGMTFGSKERTTTEIYELGG</sequence>
<keyword evidence="1" id="KW-1133">Transmembrane helix</keyword>
<dbReference type="SUPFAM" id="SSF49562">
    <property type="entry name" value="C2 domain (Calcium/lipid-binding domain, CaLB)"/>
    <property type="match status" value="1"/>
</dbReference>
<proteinExistence type="predicted"/>
<dbReference type="VEuPathDB" id="FungiDB:BD410DRAFT_895025"/>
<reference evidence="3 4" key="1">
    <citation type="submission" date="2018-06" db="EMBL/GenBank/DDBJ databases">
        <title>A transcriptomic atlas of mushroom development highlights an independent origin of complex multicellularity.</title>
        <authorList>
            <consortium name="DOE Joint Genome Institute"/>
            <person name="Krizsan K."/>
            <person name="Almasi E."/>
            <person name="Merenyi Z."/>
            <person name="Sahu N."/>
            <person name="Viragh M."/>
            <person name="Koszo T."/>
            <person name="Mondo S."/>
            <person name="Kiss B."/>
            <person name="Balint B."/>
            <person name="Kues U."/>
            <person name="Barry K."/>
            <person name="Hegedus J.C."/>
            <person name="Henrissat B."/>
            <person name="Johnson J."/>
            <person name="Lipzen A."/>
            <person name="Ohm R."/>
            <person name="Nagy I."/>
            <person name="Pangilinan J."/>
            <person name="Yan J."/>
            <person name="Xiong Y."/>
            <person name="Grigoriev I.V."/>
            <person name="Hibbett D.S."/>
            <person name="Nagy L.G."/>
        </authorList>
    </citation>
    <scope>NUCLEOTIDE SEQUENCE [LARGE SCALE GENOMIC DNA]</scope>
    <source>
        <strain evidence="3 4">SZMC22713</strain>
    </source>
</reference>